<feature type="compositionally biased region" description="Acidic residues" evidence="2">
    <location>
        <begin position="1079"/>
        <end position="1088"/>
    </location>
</feature>
<feature type="region of interest" description="Disordered" evidence="2">
    <location>
        <begin position="163"/>
        <end position="217"/>
    </location>
</feature>
<feature type="compositionally biased region" description="Low complexity" evidence="2">
    <location>
        <begin position="376"/>
        <end position="387"/>
    </location>
</feature>
<dbReference type="InterPro" id="IPR009057">
    <property type="entry name" value="Homeodomain-like_sf"/>
</dbReference>
<dbReference type="GO" id="GO:0005634">
    <property type="term" value="C:nucleus"/>
    <property type="evidence" value="ECO:0007669"/>
    <property type="project" value="UniProtKB-SubCell"/>
</dbReference>
<accession>A0A9W7DE51</accession>
<comment type="subcellular location">
    <subcellularLocation>
        <location evidence="1">Nucleus</location>
    </subcellularLocation>
</comment>
<keyword evidence="1" id="KW-0238">DNA-binding</keyword>
<name>A0A9W7DE51_AMBMO</name>
<feature type="region of interest" description="Disordered" evidence="2">
    <location>
        <begin position="585"/>
        <end position="613"/>
    </location>
</feature>
<evidence type="ECO:0000256" key="1">
    <source>
        <dbReference type="RuleBase" id="RU000682"/>
    </source>
</evidence>
<dbReference type="SUPFAM" id="SSF46689">
    <property type="entry name" value="Homeodomain-like"/>
    <property type="match status" value="1"/>
</dbReference>
<feature type="compositionally biased region" description="Polar residues" evidence="2">
    <location>
        <begin position="763"/>
        <end position="772"/>
    </location>
</feature>
<feature type="compositionally biased region" description="Acidic residues" evidence="2">
    <location>
        <begin position="805"/>
        <end position="824"/>
    </location>
</feature>
<feature type="compositionally biased region" description="Polar residues" evidence="2">
    <location>
        <begin position="585"/>
        <end position="597"/>
    </location>
</feature>
<feature type="region of interest" description="Disordered" evidence="2">
    <location>
        <begin position="368"/>
        <end position="430"/>
    </location>
</feature>
<gene>
    <name evidence="4" type="ORF">Amon01_000272100</name>
</gene>
<feature type="compositionally biased region" description="Basic and acidic residues" evidence="2">
    <location>
        <begin position="1062"/>
        <end position="1073"/>
    </location>
</feature>
<dbReference type="Proteomes" id="UP001165063">
    <property type="component" value="Unassembled WGS sequence"/>
</dbReference>
<feature type="compositionally biased region" description="Acidic residues" evidence="2">
    <location>
        <begin position="598"/>
        <end position="613"/>
    </location>
</feature>
<dbReference type="OrthoDB" id="2420608at2759"/>
<dbReference type="InterPro" id="IPR001356">
    <property type="entry name" value="HD"/>
</dbReference>
<feature type="domain" description="Homeobox" evidence="3">
    <location>
        <begin position="976"/>
        <end position="1018"/>
    </location>
</feature>
<keyword evidence="5" id="KW-1185">Reference proteome</keyword>
<reference evidence="4" key="1">
    <citation type="submission" date="2023-04" db="EMBL/GenBank/DDBJ databases">
        <title>Ambrosiozyma monospora NBRC 1965.</title>
        <authorList>
            <person name="Ichikawa N."/>
            <person name="Sato H."/>
            <person name="Tonouchi N."/>
        </authorList>
    </citation>
    <scope>NUCLEOTIDE SEQUENCE</scope>
    <source>
        <strain evidence="4">NBRC 1965</strain>
    </source>
</reference>
<dbReference type="GO" id="GO:0003677">
    <property type="term" value="F:DNA binding"/>
    <property type="evidence" value="ECO:0007669"/>
    <property type="project" value="UniProtKB-KW"/>
</dbReference>
<dbReference type="AlphaFoldDB" id="A0A9W7DE51"/>
<dbReference type="Gene3D" id="1.10.20.10">
    <property type="entry name" value="Histone, subunit A"/>
    <property type="match status" value="1"/>
</dbReference>
<protein>
    <submittedName>
        <fullName evidence="4">Unnamed protein product</fullName>
    </submittedName>
</protein>
<keyword evidence="1" id="KW-0371">Homeobox</keyword>
<feature type="region of interest" description="Disordered" evidence="2">
    <location>
        <begin position="795"/>
        <end position="860"/>
    </location>
</feature>
<feature type="compositionally biased region" description="Polar residues" evidence="2">
    <location>
        <begin position="506"/>
        <end position="531"/>
    </location>
</feature>
<comment type="caution">
    <text evidence="4">The sequence shown here is derived from an EMBL/GenBank/DDBJ whole genome shotgun (WGS) entry which is preliminary data.</text>
</comment>
<feature type="compositionally biased region" description="Polar residues" evidence="2">
    <location>
        <begin position="851"/>
        <end position="860"/>
    </location>
</feature>
<feature type="compositionally biased region" description="Acidic residues" evidence="2">
    <location>
        <begin position="729"/>
        <end position="749"/>
    </location>
</feature>
<proteinExistence type="predicted"/>
<organism evidence="4 5">
    <name type="scientific">Ambrosiozyma monospora</name>
    <name type="common">Yeast</name>
    <name type="synonym">Endomycopsis monosporus</name>
    <dbReference type="NCBI Taxonomy" id="43982"/>
    <lineage>
        <taxon>Eukaryota</taxon>
        <taxon>Fungi</taxon>
        <taxon>Dikarya</taxon>
        <taxon>Ascomycota</taxon>
        <taxon>Saccharomycotina</taxon>
        <taxon>Pichiomycetes</taxon>
        <taxon>Pichiales</taxon>
        <taxon>Pichiaceae</taxon>
        <taxon>Ambrosiozyma</taxon>
    </lineage>
</organism>
<evidence type="ECO:0000313" key="4">
    <source>
        <dbReference type="EMBL" id="GMG22943.1"/>
    </source>
</evidence>
<keyword evidence="1" id="KW-0539">Nucleus</keyword>
<dbReference type="Pfam" id="PF10384">
    <property type="entry name" value="Scm3"/>
    <property type="match status" value="1"/>
</dbReference>
<dbReference type="Pfam" id="PF00046">
    <property type="entry name" value="Homeodomain"/>
    <property type="match status" value="1"/>
</dbReference>
<dbReference type="GO" id="GO:0046982">
    <property type="term" value="F:protein heterodimerization activity"/>
    <property type="evidence" value="ECO:0007669"/>
    <property type="project" value="InterPro"/>
</dbReference>
<evidence type="ECO:0000313" key="5">
    <source>
        <dbReference type="Proteomes" id="UP001165063"/>
    </source>
</evidence>
<dbReference type="InterPro" id="IPR018465">
    <property type="entry name" value="Scm3/HJURP"/>
</dbReference>
<feature type="compositionally biased region" description="Acidic residues" evidence="2">
    <location>
        <begin position="1045"/>
        <end position="1055"/>
    </location>
</feature>
<feature type="region of interest" description="Disordered" evidence="2">
    <location>
        <begin position="1045"/>
        <end position="1088"/>
    </location>
</feature>
<feature type="region of interest" description="Disordered" evidence="2">
    <location>
        <begin position="715"/>
        <end position="781"/>
    </location>
</feature>
<evidence type="ECO:0000256" key="2">
    <source>
        <dbReference type="SAM" id="MobiDB-lite"/>
    </source>
</evidence>
<dbReference type="GO" id="GO:0042393">
    <property type="term" value="F:histone binding"/>
    <property type="evidence" value="ECO:0007669"/>
    <property type="project" value="InterPro"/>
</dbReference>
<sequence>MRFNASRDQQAHKNTGILKMHLCPTHQTKHICKTPRTIKTNQIKGLKRNPTEIRPTSISVSLLASNINTNIKKTSTTTKQKSNRQNMETPQDFEESFLNHQQAAAKTWKQIIDKYSKGKQGEGDVFDIVTGELITDKGHLKSIKQNPIWNCLYEQDMEAFNHKTRLRPGDPDNDIQSSVTPRLRKKKNFTSSDFLSPTRRPEDPSNTDSESEFLDNNFIVNTQLPNPIWRRDGTPARVTRSTLSAKDNLTIEPTKDDEEPRKSLTPIRRAKRNLDCPSDELRLNDMAKGNKENRDVPTVPCSMVRKLLISDGSASKSKRFRGALEKEKNNNHSGNTRLKKLLWANNQKKLLKGHTNISPVKEYWESNQQDSEYHDSSLSSPKSTSKTRPQGRTTLTITSPSKLHNQASIESIETSNDEEPSIFDFPSLPEVNPRLRHKFSSDSAHEVKSNNNVNNKTTNYQLMSPLRLSNSSISIGDTVPDTPGHFVPYPIPIIHSGISNHKHSKSSPAKNIPRSTASTSLRKQMVGSSHSHSGKYISANNIEESFGADSVSHHFGVDDISMNSDSANTTISDQGDSSVIVNSGEISVRNSSSTTDFVETDDEKESGDSEDDADLTLNYKNNGFYNNEDGLQEISPDQMDNHTKSIFNIRENEKRQKMLRAGKLSLRHSQDGLGDADEYGSAVYVGSHTSTARESMTSLSDVTKAHMAQFTLDAMREDSVEVSDINDHDTEDEDEVDDSEDVADDSEEDDHVKLADESDFSESEQSTSTATHSENEENSGENLIIDDTELMDESGNQVEEHHVGDEEEFEEDKEEETTDSDGSMDDATSNASDEESITSEQIEEEPKHDGQQTQESKANISQLDSSQLRYLVSQHESLERLTTSNIMIISKEVQLSDYQLLSWMINYRIKVLQLNQKDVMKLIGVAILLDNNGRDAKPTQELLGYVSSTLKIDIADVLFLLSGIFLKLVLSGETIETPKKLEFLKLQFAVNPQPTEDEIGLIAQQIGIPSYCVSVWFYERLHHDYSVIREHTDNIDRNSHEDIDEYEDDETDVSDDNNPGIVHDRYIDSRNLDDLPSSDSDDDNMVVF</sequence>
<feature type="compositionally biased region" description="Polar residues" evidence="2">
    <location>
        <begin position="388"/>
        <end position="414"/>
    </location>
</feature>
<feature type="region of interest" description="Disordered" evidence="2">
    <location>
        <begin position="499"/>
        <end position="534"/>
    </location>
</feature>
<dbReference type="Gene3D" id="1.10.10.60">
    <property type="entry name" value="Homeodomain-like"/>
    <property type="match status" value="1"/>
</dbReference>
<evidence type="ECO:0000259" key="3">
    <source>
        <dbReference type="Pfam" id="PF00046"/>
    </source>
</evidence>
<dbReference type="EMBL" id="BSXU01001025">
    <property type="protein sequence ID" value="GMG22943.1"/>
    <property type="molecule type" value="Genomic_DNA"/>
</dbReference>
<feature type="compositionally biased region" description="Acidic residues" evidence="2">
    <location>
        <begin position="832"/>
        <end position="843"/>
    </location>
</feature>
<dbReference type="InterPro" id="IPR009072">
    <property type="entry name" value="Histone-fold"/>
</dbReference>